<dbReference type="InterPro" id="IPR009061">
    <property type="entry name" value="DNA-bd_dom_put_sf"/>
</dbReference>
<dbReference type="Proteomes" id="UP000317728">
    <property type="component" value="Chromosome"/>
</dbReference>
<dbReference type="Proteomes" id="UP000180043">
    <property type="component" value="Unassembled WGS sequence"/>
</dbReference>
<accession>A0A1S1LXJ1</accession>
<dbReference type="RefSeq" id="WP_062869470.1">
    <property type="nucleotide sequence ID" value="NZ_CP041150.1"/>
</dbReference>
<name>A0A1S1LXJ1_MYCCH</name>
<dbReference type="AlphaFoldDB" id="A0A1S1LXJ1"/>
<dbReference type="InterPro" id="IPR041657">
    <property type="entry name" value="HTH_17"/>
</dbReference>
<dbReference type="NCBIfam" id="TIGR01764">
    <property type="entry name" value="excise"/>
    <property type="match status" value="1"/>
</dbReference>
<evidence type="ECO:0000313" key="2">
    <source>
        <dbReference type="EMBL" id="OHU60704.1"/>
    </source>
</evidence>
<organism evidence="2 4">
    <name type="scientific">Mycobacteroides chelonae</name>
    <name type="common">Mycobacterium chelonae</name>
    <dbReference type="NCBI Taxonomy" id="1774"/>
    <lineage>
        <taxon>Bacteria</taxon>
        <taxon>Bacillati</taxon>
        <taxon>Actinomycetota</taxon>
        <taxon>Actinomycetes</taxon>
        <taxon>Mycobacteriales</taxon>
        <taxon>Mycobacteriaceae</taxon>
        <taxon>Mycobacteroides</taxon>
    </lineage>
</organism>
<gene>
    <name evidence="2" type="ORF">BKG82_02305</name>
    <name evidence="3" type="ORF">FJK96_20620</name>
</gene>
<protein>
    <submittedName>
        <fullName evidence="3">Helix-turn-helix domain-containing protein</fullName>
    </submittedName>
</protein>
<sequence>MTEVTLMTTSEVADRLRVDSSTIRKWVAKGLLKAVTLPGGHHRFRPEDVEALLADTSKAVAS</sequence>
<evidence type="ECO:0000259" key="1">
    <source>
        <dbReference type="Pfam" id="PF12728"/>
    </source>
</evidence>
<dbReference type="EMBL" id="MLIQ01000008">
    <property type="protein sequence ID" value="OHU60704.1"/>
    <property type="molecule type" value="Genomic_DNA"/>
</dbReference>
<dbReference type="InterPro" id="IPR010093">
    <property type="entry name" value="SinI_DNA-bd"/>
</dbReference>
<evidence type="ECO:0000313" key="5">
    <source>
        <dbReference type="Proteomes" id="UP000317728"/>
    </source>
</evidence>
<dbReference type="CDD" id="cd04762">
    <property type="entry name" value="HTH_MerR-trunc"/>
    <property type="match status" value="1"/>
</dbReference>
<dbReference type="Gene3D" id="1.10.1660.10">
    <property type="match status" value="1"/>
</dbReference>
<dbReference type="Pfam" id="PF12728">
    <property type="entry name" value="HTH_17"/>
    <property type="match status" value="1"/>
</dbReference>
<dbReference type="SUPFAM" id="SSF46955">
    <property type="entry name" value="Putative DNA-binding domain"/>
    <property type="match status" value="1"/>
</dbReference>
<proteinExistence type="predicted"/>
<feature type="domain" description="Helix-turn-helix" evidence="1">
    <location>
        <begin position="6"/>
        <end position="55"/>
    </location>
</feature>
<evidence type="ECO:0000313" key="4">
    <source>
        <dbReference type="Proteomes" id="UP000180043"/>
    </source>
</evidence>
<dbReference type="EMBL" id="CP041150">
    <property type="protein sequence ID" value="QDF72328.1"/>
    <property type="molecule type" value="Genomic_DNA"/>
</dbReference>
<reference evidence="3 5" key="2">
    <citation type="submission" date="2019-06" db="EMBL/GenBank/DDBJ databases">
        <title>Whole geneome sequnce of Mycobacteroides chelonae M77 isolated from bovine milk from Meghalaya, India.</title>
        <authorList>
            <person name="Vise E."/>
            <person name="Das S."/>
            <person name="Garg A."/>
            <person name="Ghatak S."/>
            <person name="Shakuntala I."/>
            <person name="Milton A.A.P."/>
            <person name="Karam A."/>
            <person name="Sanjukta R."/>
            <person name="Puro K."/>
            <person name="Sen A."/>
        </authorList>
    </citation>
    <scope>NUCLEOTIDE SEQUENCE [LARGE SCALE GENOMIC DNA]</scope>
    <source>
        <strain evidence="3 5">M77</strain>
    </source>
</reference>
<evidence type="ECO:0000313" key="3">
    <source>
        <dbReference type="EMBL" id="QDF72328.1"/>
    </source>
</evidence>
<dbReference type="GO" id="GO:0003677">
    <property type="term" value="F:DNA binding"/>
    <property type="evidence" value="ECO:0007669"/>
    <property type="project" value="InterPro"/>
</dbReference>
<reference evidence="2 4" key="1">
    <citation type="submission" date="2016-10" db="EMBL/GenBank/DDBJ databases">
        <title>Evaluation of Human, Veterinary and Environmental Mycobacterium chelonae Isolates by Core Genome Phylogenomic Analysis, Targeted Gene Comparison, and Anti-microbial Susceptibility Patterns: A Tale of Mistaken Identities.</title>
        <authorList>
            <person name="Fogelson S.B."/>
            <person name="Camus A.C."/>
            <person name="Lorenz W."/>
            <person name="Vasireddy R."/>
            <person name="Vasireddy S."/>
            <person name="Smith T."/>
            <person name="Brown-Elliott B.A."/>
            <person name="Wallace R.J.Jr."/>
            <person name="Hasan N.A."/>
            <person name="Reischl U."/>
            <person name="Sanchez S."/>
        </authorList>
    </citation>
    <scope>NUCLEOTIDE SEQUENCE [LARGE SCALE GENOMIC DNA]</scope>
    <source>
        <strain evidence="2 4">15515</strain>
    </source>
</reference>